<name>A0ABS9TK20_9PSEU</name>
<organism evidence="3 4">
    <name type="scientific">Pseudonocardia alaniniphila</name>
    <dbReference type="NCBI Taxonomy" id="75291"/>
    <lineage>
        <taxon>Bacteria</taxon>
        <taxon>Bacillati</taxon>
        <taxon>Actinomycetota</taxon>
        <taxon>Actinomycetes</taxon>
        <taxon>Pseudonocardiales</taxon>
        <taxon>Pseudonocardiaceae</taxon>
        <taxon>Pseudonocardia</taxon>
    </lineage>
</organism>
<dbReference type="Proteomes" id="UP001299970">
    <property type="component" value="Unassembled WGS sequence"/>
</dbReference>
<feature type="compositionally biased region" description="Basic and acidic residues" evidence="1">
    <location>
        <begin position="44"/>
        <end position="55"/>
    </location>
</feature>
<dbReference type="Pfam" id="PF09348">
    <property type="entry name" value="DUF1990"/>
    <property type="match status" value="1"/>
</dbReference>
<gene>
    <name evidence="3" type="ORF">MMF94_24620</name>
</gene>
<dbReference type="RefSeq" id="WP_241039531.1">
    <property type="nucleotide sequence ID" value="NZ_BAAAJF010000011.1"/>
</dbReference>
<accession>A0ABS9TK20</accession>
<dbReference type="InterPro" id="IPR018960">
    <property type="entry name" value="DUF1990"/>
</dbReference>
<proteinExistence type="predicted"/>
<keyword evidence="4" id="KW-1185">Reference proteome</keyword>
<comment type="caution">
    <text evidence="3">The sequence shown here is derived from an EMBL/GenBank/DDBJ whole genome shotgun (WGS) entry which is preliminary data.</text>
</comment>
<sequence length="243" mass="26945">MLLLRRSRPAPGSLAHRTAIVLRWPIGLALVTWQYMWRTTPIHRSESAGDDHDRPPPLPPDVVDDDLQPVEDGVGPMFHRRYWVRVEGAQQQPAEVIAALAGDPNCAAPREVAVFEKTRGAPGAMAVGDEFLIRMPGPWDGPVRVVDRTDTSFRLATLRGHLEAGQIEFRCRPKKDTLVITIEAWARSGDRLSHLLYSRLRLAKEIQLNLWVETCLRLAAGTGGRARGGVQVRTQRLPAPPGG</sequence>
<evidence type="ECO:0000256" key="1">
    <source>
        <dbReference type="SAM" id="MobiDB-lite"/>
    </source>
</evidence>
<protein>
    <submittedName>
        <fullName evidence="3">DUF1990 family protein</fullName>
    </submittedName>
</protein>
<feature type="domain" description="DUF1990" evidence="2">
    <location>
        <begin position="124"/>
        <end position="203"/>
    </location>
</feature>
<evidence type="ECO:0000313" key="3">
    <source>
        <dbReference type="EMBL" id="MCH6168890.1"/>
    </source>
</evidence>
<feature type="region of interest" description="Disordered" evidence="1">
    <location>
        <begin position="44"/>
        <end position="68"/>
    </location>
</feature>
<reference evidence="3 4" key="1">
    <citation type="submission" date="2022-03" db="EMBL/GenBank/DDBJ databases">
        <title>Pseudonocardia alaer sp. nov., a novel actinomycete isolated from reed forest soil.</title>
        <authorList>
            <person name="Wang L."/>
        </authorList>
    </citation>
    <scope>NUCLEOTIDE SEQUENCE [LARGE SCALE GENOMIC DNA]</scope>
    <source>
        <strain evidence="3 4">Y-16303</strain>
    </source>
</reference>
<dbReference type="EMBL" id="JAKXMK010000022">
    <property type="protein sequence ID" value="MCH6168890.1"/>
    <property type="molecule type" value="Genomic_DNA"/>
</dbReference>
<evidence type="ECO:0000259" key="2">
    <source>
        <dbReference type="Pfam" id="PF09348"/>
    </source>
</evidence>
<evidence type="ECO:0000313" key="4">
    <source>
        <dbReference type="Proteomes" id="UP001299970"/>
    </source>
</evidence>